<dbReference type="AlphaFoldDB" id="A0A1R0F9D8"/>
<comment type="catalytic activity">
    <reaction evidence="8">
        <text>[PQQ precursor protein] + S-adenosyl-L-methionine = E-Y cross-linked-[PQQ precursor protein] + 5'-deoxyadenosine + L-methionine + H(+)</text>
        <dbReference type="Rhea" id="RHEA:56836"/>
        <dbReference type="Rhea" id="RHEA-COMP:14800"/>
        <dbReference type="Rhea" id="RHEA-COMP:14801"/>
        <dbReference type="ChEBI" id="CHEBI:15378"/>
        <dbReference type="ChEBI" id="CHEBI:17319"/>
        <dbReference type="ChEBI" id="CHEBI:57844"/>
        <dbReference type="ChEBI" id="CHEBI:59789"/>
        <dbReference type="ChEBI" id="CHEBI:141026"/>
        <dbReference type="ChEBI" id="CHEBI:141027"/>
        <dbReference type="EC" id="1.21.98.4"/>
    </reaction>
</comment>
<dbReference type="HAMAP" id="MF_00660">
    <property type="entry name" value="PqqE"/>
    <property type="match status" value="1"/>
</dbReference>
<dbReference type="PIRSF" id="PIRSF037420">
    <property type="entry name" value="PQQ_syn_pqqE"/>
    <property type="match status" value="1"/>
</dbReference>
<sequence>MTVEIFPPISMLAELTYRCPLQCPYCSNPLELMKADQEQDKNFWEQLFKEAAKLGVLQAHLSGGEPTLRKDLVEIVAAVHDSGIYSNVITAGVALPEATLEALKEAGLDHVQLSLQGTTPQTTELIGHYKGAYEKKIATAKLVRKLGLPLTLNAPIHRYNIDELDAYFNLALELDAERIEIANVQYSGWALLNRNALMPKREDFEKQMEKVEKYREKLRGVINIDYVIPDYFADYPKPCMGGWARDAFVVIPDGTVLPCHAARTIKTLQFDKFGEKTLSEIWHNSSAFNAYRGFDWMPEPCRSCERRNIDFGGCRCQALALAGDASATDPACIKSPFHKKIKQLGEQASHANAPLQYRRIGLFQ</sequence>
<evidence type="ECO:0000256" key="3">
    <source>
        <dbReference type="ARBA" id="ARBA00022723"/>
    </source>
</evidence>
<feature type="binding site" evidence="8">
    <location>
        <position position="19"/>
    </location>
    <ligand>
        <name>[4Fe-4S] cluster</name>
        <dbReference type="ChEBI" id="CHEBI:49883"/>
        <note>4Fe-4S-S-AdoMet</note>
    </ligand>
</feature>
<dbReference type="UniPathway" id="UPA00539"/>
<keyword evidence="3 8" id="KW-0479">Metal-binding</keyword>
<evidence type="ECO:0000313" key="11">
    <source>
        <dbReference type="Proteomes" id="UP000187344"/>
    </source>
</evidence>
<evidence type="ECO:0000256" key="8">
    <source>
        <dbReference type="HAMAP-Rule" id="MF_00660"/>
    </source>
</evidence>
<dbReference type="InterPro" id="IPR006638">
    <property type="entry name" value="Elp3/MiaA/NifB-like_rSAM"/>
</dbReference>
<dbReference type="InterPro" id="IPR023885">
    <property type="entry name" value="4Fe4S-binding_SPASM_dom"/>
</dbReference>
<dbReference type="CDD" id="cd21119">
    <property type="entry name" value="SPASM_PqqE"/>
    <property type="match status" value="1"/>
</dbReference>
<keyword evidence="11" id="KW-1185">Reference proteome</keyword>
<dbReference type="NCBIfam" id="TIGR04085">
    <property type="entry name" value="rSAM_more_4Fe4S"/>
    <property type="match status" value="1"/>
</dbReference>
<dbReference type="Pfam" id="PF04055">
    <property type="entry name" value="Radical_SAM"/>
    <property type="match status" value="1"/>
</dbReference>
<dbReference type="Proteomes" id="UP000187344">
    <property type="component" value="Unassembled WGS sequence"/>
</dbReference>
<dbReference type="SFLD" id="SFLDS00029">
    <property type="entry name" value="Radical_SAM"/>
    <property type="match status" value="1"/>
</dbReference>
<dbReference type="PANTHER" id="PTHR11228">
    <property type="entry name" value="RADICAL SAM DOMAIN PROTEIN"/>
    <property type="match status" value="1"/>
</dbReference>
<dbReference type="InterPro" id="IPR011843">
    <property type="entry name" value="PQQ_synth_PqqE_bac"/>
</dbReference>
<gene>
    <name evidence="8" type="primary">pqqE</name>
    <name evidence="10" type="ORF">PEB0149_009990</name>
</gene>
<dbReference type="Gene3D" id="3.20.20.70">
    <property type="entry name" value="Aldolase class I"/>
    <property type="match status" value="1"/>
</dbReference>
<evidence type="ECO:0000256" key="6">
    <source>
        <dbReference type="ARBA" id="ARBA00023004"/>
    </source>
</evidence>
<keyword evidence="2 8" id="KW-0949">S-adenosyl-L-methionine</keyword>
<dbReference type="RefSeq" id="WP_075868562.1">
    <property type="nucleotide sequence ID" value="NZ_CALYQA010000004.1"/>
</dbReference>
<organism evidence="10 11">
    <name type="scientific">Bartonella apis</name>
    <dbReference type="NCBI Taxonomy" id="1686310"/>
    <lineage>
        <taxon>Bacteria</taxon>
        <taxon>Pseudomonadati</taxon>
        <taxon>Pseudomonadota</taxon>
        <taxon>Alphaproteobacteria</taxon>
        <taxon>Hyphomicrobiales</taxon>
        <taxon>Bartonellaceae</taxon>
        <taxon>Bartonella</taxon>
    </lineage>
</organism>
<reference evidence="10 11" key="1">
    <citation type="submission" date="2016-12" db="EMBL/GenBank/DDBJ databases">
        <title>Comparative genomics of Bartonella apis.</title>
        <authorList>
            <person name="Engel P."/>
        </authorList>
    </citation>
    <scope>NUCLEOTIDE SEQUENCE [LARGE SCALE GENOMIC DNA]</scope>
    <source>
        <strain evidence="10 11">PEB0149</strain>
    </source>
</reference>
<evidence type="ECO:0000256" key="5">
    <source>
        <dbReference type="ARBA" id="ARBA00023002"/>
    </source>
</evidence>
<feature type="binding site" evidence="8">
    <location>
        <position position="26"/>
    </location>
    <ligand>
        <name>[4Fe-4S] cluster</name>
        <dbReference type="ChEBI" id="CHEBI:49883"/>
        <note>4Fe-4S-S-AdoMet</note>
    </ligand>
</feature>
<keyword evidence="1 8" id="KW-0004">4Fe-4S</keyword>
<dbReference type="SFLD" id="SFLDG01386">
    <property type="entry name" value="main_SPASM_domain-containing"/>
    <property type="match status" value="1"/>
</dbReference>
<dbReference type="GO" id="GO:1904047">
    <property type="term" value="F:S-adenosyl-L-methionine binding"/>
    <property type="evidence" value="ECO:0007669"/>
    <property type="project" value="UniProtKB-UniRule"/>
</dbReference>
<dbReference type="SFLD" id="SFLDG01067">
    <property type="entry name" value="SPASM/twitch_domain_containing"/>
    <property type="match status" value="1"/>
</dbReference>
<dbReference type="SFLD" id="SFLDF00280">
    <property type="entry name" value="coenzyme_PQQ_synthesis_protein"/>
    <property type="match status" value="1"/>
</dbReference>
<keyword evidence="4 8" id="KW-0884">PQQ biosynthesis</keyword>
<dbReference type="PANTHER" id="PTHR11228:SF7">
    <property type="entry name" value="PQQA PEPTIDE CYCLASE"/>
    <property type="match status" value="1"/>
</dbReference>
<accession>A0A1R0F9D8</accession>
<comment type="similarity">
    <text evidence="8">Belongs to the radical SAM superfamily. PqqE family.</text>
</comment>
<dbReference type="InterPro" id="IPR017200">
    <property type="entry name" value="PqqE-like"/>
</dbReference>
<dbReference type="InterPro" id="IPR000385">
    <property type="entry name" value="MoaA_NifB_PqqE_Fe-S-bd_CS"/>
</dbReference>
<feature type="domain" description="Radical SAM core" evidence="9">
    <location>
        <begin position="5"/>
        <end position="225"/>
    </location>
</feature>
<dbReference type="SUPFAM" id="SSF102114">
    <property type="entry name" value="Radical SAM enzymes"/>
    <property type="match status" value="1"/>
</dbReference>
<evidence type="ECO:0000256" key="4">
    <source>
        <dbReference type="ARBA" id="ARBA00022905"/>
    </source>
</evidence>
<dbReference type="EMBL" id="LXYT01000001">
    <property type="protein sequence ID" value="OLY43570.1"/>
    <property type="molecule type" value="Genomic_DNA"/>
</dbReference>
<dbReference type="InterPro" id="IPR007197">
    <property type="entry name" value="rSAM"/>
</dbReference>
<dbReference type="InterPro" id="IPR058240">
    <property type="entry name" value="rSAM_sf"/>
</dbReference>
<evidence type="ECO:0000256" key="1">
    <source>
        <dbReference type="ARBA" id="ARBA00022485"/>
    </source>
</evidence>
<dbReference type="PROSITE" id="PS51918">
    <property type="entry name" value="RADICAL_SAM"/>
    <property type="match status" value="1"/>
</dbReference>
<evidence type="ECO:0000256" key="2">
    <source>
        <dbReference type="ARBA" id="ARBA00022691"/>
    </source>
</evidence>
<dbReference type="EC" id="1.21.98.4" evidence="8"/>
<evidence type="ECO:0000256" key="7">
    <source>
        <dbReference type="ARBA" id="ARBA00023014"/>
    </source>
</evidence>
<comment type="cofactor">
    <cofactor evidence="8">
        <name>[4Fe-4S] cluster</name>
        <dbReference type="ChEBI" id="CHEBI:49883"/>
    </cofactor>
    <text evidence="8">Binds 1 [4Fe-4S] cluster. The cluster is coordinated with 3 cysteines and an exchangeable S-adenosyl-L-methionine.</text>
</comment>
<dbReference type="CDD" id="cd01335">
    <property type="entry name" value="Radical_SAM"/>
    <property type="match status" value="1"/>
</dbReference>
<dbReference type="InterPro" id="IPR013785">
    <property type="entry name" value="Aldolase_TIM"/>
</dbReference>
<dbReference type="SMART" id="SM00729">
    <property type="entry name" value="Elp3"/>
    <property type="match status" value="1"/>
</dbReference>
<comment type="caution">
    <text evidence="10">The sequence shown here is derived from an EMBL/GenBank/DDBJ whole genome shotgun (WGS) entry which is preliminary data.</text>
</comment>
<dbReference type="Pfam" id="PF13186">
    <property type="entry name" value="SPASM"/>
    <property type="match status" value="1"/>
</dbReference>
<comment type="pathway">
    <text evidence="8">Cofactor biosynthesis; pyrroloquinoline quinone biosynthesis.</text>
</comment>
<dbReference type="GO" id="GO:0009975">
    <property type="term" value="F:cyclase activity"/>
    <property type="evidence" value="ECO:0007669"/>
    <property type="project" value="UniProtKB-UniRule"/>
</dbReference>
<dbReference type="PROSITE" id="PS01305">
    <property type="entry name" value="MOAA_NIFB_PQQE"/>
    <property type="match status" value="1"/>
</dbReference>
<name>A0A1R0F9D8_9HYPH</name>
<dbReference type="InterPro" id="IPR050377">
    <property type="entry name" value="Radical_SAM_PqqE_MftC-like"/>
</dbReference>
<dbReference type="GO" id="GO:0032324">
    <property type="term" value="P:molybdopterin cofactor biosynthetic process"/>
    <property type="evidence" value="ECO:0007669"/>
    <property type="project" value="UniProtKB-ARBA"/>
</dbReference>
<keyword evidence="7 8" id="KW-0411">Iron-sulfur</keyword>
<dbReference type="GO" id="GO:0051539">
    <property type="term" value="F:4 iron, 4 sulfur cluster binding"/>
    <property type="evidence" value="ECO:0007669"/>
    <property type="project" value="UniProtKB-KW"/>
</dbReference>
<keyword evidence="5 8" id="KW-0560">Oxidoreductase</keyword>
<dbReference type="GO" id="GO:0016491">
    <property type="term" value="F:oxidoreductase activity"/>
    <property type="evidence" value="ECO:0007669"/>
    <property type="project" value="UniProtKB-KW"/>
</dbReference>
<proteinExistence type="inferred from homology"/>
<protein>
    <recommendedName>
        <fullName evidence="8">PqqA peptide cyclase</fullName>
        <ecNumber evidence="8">1.21.98.4</ecNumber>
    </recommendedName>
    <alternativeName>
        <fullName evidence="8">Coenzyme PQQ synthesis protein E</fullName>
    </alternativeName>
</protein>
<dbReference type="OrthoDB" id="9792276at2"/>
<evidence type="ECO:0000259" key="9">
    <source>
        <dbReference type="PROSITE" id="PS51918"/>
    </source>
</evidence>
<feature type="binding site" evidence="8">
    <location>
        <position position="23"/>
    </location>
    <ligand>
        <name>[4Fe-4S] cluster</name>
        <dbReference type="ChEBI" id="CHEBI:49883"/>
        <note>4Fe-4S-S-AdoMet</note>
    </ligand>
</feature>
<keyword evidence="6 8" id="KW-0408">Iron</keyword>
<dbReference type="GO" id="GO:0005506">
    <property type="term" value="F:iron ion binding"/>
    <property type="evidence" value="ECO:0007669"/>
    <property type="project" value="UniProtKB-UniRule"/>
</dbReference>
<dbReference type="GO" id="GO:0018189">
    <property type="term" value="P:pyrroloquinoline quinone biosynthetic process"/>
    <property type="evidence" value="ECO:0007669"/>
    <property type="project" value="UniProtKB-UniRule"/>
</dbReference>
<dbReference type="NCBIfam" id="TIGR02109">
    <property type="entry name" value="PQQ_syn_pqqE"/>
    <property type="match status" value="1"/>
</dbReference>
<evidence type="ECO:0000313" key="10">
    <source>
        <dbReference type="EMBL" id="OLY43570.1"/>
    </source>
</evidence>
<comment type="subunit">
    <text evidence="8">Interacts with PqqD. The interaction is necessary for activity of PqqE.</text>
</comment>
<comment type="function">
    <text evidence="8">Catalyzes the cross-linking of a glutamate residue and a tyrosine residue in the PqqA protein as part of the biosynthesis of pyrroloquinoline quinone (PQQ).</text>
</comment>